<dbReference type="EMBL" id="UGLB01000003">
    <property type="protein sequence ID" value="STT49831.1"/>
    <property type="molecule type" value="Genomic_DNA"/>
</dbReference>
<evidence type="ECO:0000313" key="40">
    <source>
        <dbReference type="Proteomes" id="UP000655094"/>
    </source>
</evidence>
<dbReference type="Proteomes" id="UP000254938">
    <property type="component" value="Unassembled WGS sequence"/>
</dbReference>
<dbReference type="KEGG" id="kpne:KU54_018755"/>
<dbReference type="Proteomes" id="UP000439817">
    <property type="component" value="Chromosome"/>
</dbReference>
<reference evidence="1" key="14">
    <citation type="submission" date="2020-10" db="EMBL/GenBank/DDBJ databases">
        <title>Genome Sequence of ESBL Producing Zambian Clinical Strains.</title>
        <authorList>
            <person name="Shawa M."/>
            <person name="Furuta Y."/>
            <person name="Simbotwe M."/>
            <person name="Mulenga E."/>
            <person name="Mubanga M."/>
            <person name="Mulenga G."/>
            <person name="Kaile C."/>
            <person name="Zorigt T."/>
            <person name="Hang'ombe B."/>
            <person name="Higashi H."/>
        </authorList>
    </citation>
    <scope>NUCLEOTIDE SEQUENCE</scope>
    <source>
        <strain evidence="1">Zam_UTH_09</strain>
    </source>
</reference>
<evidence type="ECO:0000313" key="20">
    <source>
        <dbReference type="EMBL" id="VCV72456.1"/>
    </source>
</evidence>
<dbReference type="Proteomes" id="UP000485085">
    <property type="component" value="Unassembled WGS sequence"/>
</dbReference>
<evidence type="ECO:0000313" key="9">
    <source>
        <dbReference type="EMBL" id="ROH05391.1"/>
    </source>
</evidence>
<evidence type="ECO:0000313" key="18">
    <source>
        <dbReference type="EMBL" id="SXG08561.1"/>
    </source>
</evidence>
<evidence type="ECO:0000313" key="11">
    <source>
        <dbReference type="EMBL" id="STS81153.1"/>
    </source>
</evidence>
<evidence type="ECO:0000313" key="2">
    <source>
        <dbReference type="EMBL" id="MRJ98036.1"/>
    </source>
</evidence>
<reference evidence="7" key="4">
    <citation type="submission" date="2018-08" db="EMBL/GenBank/DDBJ databases">
        <title>Klebsiella pneumoniae genome sequencing and assembly.</title>
        <authorList>
            <person name="Martins R.C.R."/>
            <person name="Perdigao-Neto L.V."/>
            <person name="Costa S.F."/>
            <person name="Levin A.S.S."/>
        </authorList>
    </citation>
    <scope>NUCLEOTIDE SEQUENCE</scope>
    <source>
        <strain evidence="7">BC_5001</strain>
    </source>
</reference>
<dbReference type="AlphaFoldDB" id="A0A086IK41"/>
<organism evidence="1 40">
    <name type="scientific">Klebsiella pneumoniae</name>
    <dbReference type="NCBI Taxonomy" id="573"/>
    <lineage>
        <taxon>Bacteria</taxon>
        <taxon>Pseudomonadati</taxon>
        <taxon>Pseudomonadota</taxon>
        <taxon>Gammaproteobacteria</taxon>
        <taxon>Enterobacterales</taxon>
        <taxon>Enterobacteriaceae</taxon>
        <taxon>Klebsiella/Raoultella group</taxon>
        <taxon>Klebsiella</taxon>
        <taxon>Klebsiella pneumoniae complex</taxon>
    </lineage>
</organism>
<dbReference type="EMBL" id="QOHW01000007">
    <property type="protein sequence ID" value="RBZ23378.1"/>
    <property type="molecule type" value="Genomic_DNA"/>
</dbReference>
<evidence type="ECO:0000313" key="27">
    <source>
        <dbReference type="Proteomes" id="UP000258798"/>
    </source>
</evidence>
<dbReference type="Proteomes" id="UP000259364">
    <property type="component" value="Unassembled WGS sequence"/>
</dbReference>
<dbReference type="EMBL" id="UJRG01000014">
    <property type="protein sequence ID" value="SWT19085.1"/>
    <property type="molecule type" value="Genomic_DNA"/>
</dbReference>
<dbReference type="Proteomes" id="UP000376235">
    <property type="component" value="Unassembled WGS sequence"/>
</dbReference>
<dbReference type="Proteomes" id="UP000258798">
    <property type="component" value="Unassembled WGS sequence"/>
</dbReference>
<reference evidence="20 30" key="8">
    <citation type="submission" date="2018-10" db="EMBL/GenBank/DDBJ databases">
        <authorList>
            <person name="Noll B N."/>
        </authorList>
    </citation>
    <scope>NUCLEOTIDE SEQUENCE [LARGE SCALE GENOMIC DNA]</scope>
    <source>
        <strain evidence="20">Kpneu006</strain>
    </source>
</reference>
<dbReference type="RefSeq" id="WP_002894756.1">
    <property type="nucleotide sequence ID" value="NZ_AP018671.1"/>
</dbReference>
<dbReference type="EMBL" id="RDAM01000001">
    <property type="protein sequence ID" value="RRF08657.1"/>
    <property type="molecule type" value="Genomic_DNA"/>
</dbReference>
<dbReference type="KEGG" id="kpnu:LI86_18580"/>
<reference evidence="5 38" key="15">
    <citation type="submission" date="2020-12" db="EMBL/GenBank/DDBJ databases">
        <title>The complete genome of Klebsiella pneumoniae strain 090374.</title>
        <authorList>
            <person name="Wei L."/>
            <person name="Wen H."/>
            <person name="Liu L."/>
            <person name="Feng Y."/>
            <person name="Zong Z."/>
        </authorList>
    </citation>
    <scope>NUCLEOTIDE SEQUENCE [LARGE SCALE GENOMIC DNA]</scope>
    <source>
        <strain evidence="5 38">WCHKP090374</strain>
    </source>
</reference>
<evidence type="ECO:0000313" key="26">
    <source>
        <dbReference type="Proteomes" id="UP000257587"/>
    </source>
</evidence>
<dbReference type="EMBL" id="CAAHCC010000001">
    <property type="protein sequence ID" value="VGK67012.1"/>
    <property type="molecule type" value="Genomic_DNA"/>
</dbReference>
<dbReference type="EMBL" id="QRCF01000002">
    <property type="protein sequence ID" value="RDT96524.1"/>
    <property type="molecule type" value="Genomic_DNA"/>
</dbReference>
<evidence type="ECO:0000313" key="34">
    <source>
        <dbReference type="Proteomes" id="UP000376235"/>
    </source>
</evidence>
<evidence type="ECO:0000313" key="32">
    <source>
        <dbReference type="Proteomes" id="UP000283322"/>
    </source>
</evidence>
<dbReference type="Proteomes" id="UP000253559">
    <property type="component" value="Unassembled WGS sequence"/>
</dbReference>
<dbReference type="EMBL" id="CP063008">
    <property type="protein sequence ID" value="QOU50414.1"/>
    <property type="molecule type" value="Genomic_DNA"/>
</dbReference>
<reference evidence="9 32" key="7">
    <citation type="submission" date="2018-10" db="EMBL/GenBank/DDBJ databases">
        <authorList>
            <person name="Vanduin D."/>
            <person name="Fouts D."/>
            <person name="Wright M."/>
            <person name="Sutton G."/>
            <person name="Nguyen K."/>
            <person name="Kreiswirth B."/>
            <person name="Chen L."/>
            <person name="Rojas L."/>
            <person name="Hujer A."/>
            <person name="Hujer K."/>
            <person name="Bonomo R."/>
            <person name="Adams M."/>
        </authorList>
    </citation>
    <scope>NUCLEOTIDE SEQUENCE [LARGE SCALE GENOMIC DNA]</scope>
    <source>
        <strain evidence="9 32">CRK0165</strain>
    </source>
</reference>
<evidence type="ECO:0000313" key="12">
    <source>
        <dbReference type="EMBL" id="STT49831.1"/>
    </source>
</evidence>
<evidence type="ECO:0000313" key="33">
    <source>
        <dbReference type="Proteomes" id="UP000294951"/>
    </source>
</evidence>
<dbReference type="Proteomes" id="UP000294951">
    <property type="component" value="Unassembled WGS sequence"/>
</dbReference>
<protein>
    <submittedName>
        <fullName evidence="2 11">Methionine synthase</fullName>
    </submittedName>
</protein>
<evidence type="ECO:0000313" key="38">
    <source>
        <dbReference type="Proteomes" id="UP000532829"/>
    </source>
</evidence>
<dbReference type="KEGG" id="kpb:FH42_24555"/>
<evidence type="ECO:0000313" key="5">
    <source>
        <dbReference type="EMBL" id="QQL35199.1"/>
    </source>
</evidence>
<dbReference type="Proteomes" id="UP000441029">
    <property type="component" value="Unassembled WGS sequence"/>
</dbReference>
<dbReference type="EMBL" id="WNPO01000009">
    <property type="protein sequence ID" value="MUA39264.1"/>
    <property type="molecule type" value="Genomic_DNA"/>
</dbReference>
<evidence type="ECO:0000313" key="23">
    <source>
        <dbReference type="Proteomes" id="UP000254938"/>
    </source>
</evidence>
<reference evidence="10 31" key="9">
    <citation type="journal article" date="2019" name="Antimicrob. Agents Chemother.">
        <title>Applying Rapid Whole Genome Sequencing to Predict Phenotypic Antimicrobial Susceptibility Testing Results Among Carbapenem-Resistant Klebsiella pneumoniae Clinical Isolates.</title>
        <authorList>
            <person name="Tamma P.D."/>
            <person name="Fan Y."/>
            <person name="Bergman Y."/>
            <person name="Pertea G."/>
            <person name="Kazmi A."/>
            <person name="Lewis S."/>
            <person name="Carroll K.C."/>
            <person name="Schatz M.C."/>
            <person name="Timp W."/>
            <person name="Simner P.J."/>
        </authorList>
    </citation>
    <scope>NUCLEOTIDE SEQUENCE [LARGE SCALE GENOMIC DNA]</scope>
    <source>
        <strain evidence="10 31">KLPN_104</strain>
    </source>
</reference>
<dbReference type="EMBL" id="CP066534">
    <property type="protein sequence ID" value="QQL35199.1"/>
    <property type="molecule type" value="Genomic_DNA"/>
</dbReference>
<reference evidence="10" key="6">
    <citation type="submission" date="2018-10" db="EMBL/GenBank/DDBJ databases">
        <authorList>
            <person name="Fan Y."/>
            <person name="Timp W."/>
            <person name="Bergman Y."/>
            <person name="Tamma P."/>
            <person name="Simner P."/>
        </authorList>
    </citation>
    <scope>NUCLEOTIDE SEQUENCE</scope>
    <source>
        <strain evidence="10">KLPN_104</strain>
    </source>
</reference>
<evidence type="ECO:0000313" key="3">
    <source>
        <dbReference type="EMBL" id="MUA39264.1"/>
    </source>
</evidence>
<reference evidence="2 36" key="12">
    <citation type="submission" date="2019-11" db="EMBL/GenBank/DDBJ databases">
        <title>Molecular typing, antibiotic resistance determination and virulence profiling for 36 multidrug-resistant clinical Klebsiella pneumoniae isolates using second- and third-generation sequencing.</title>
        <authorList>
            <person name="Shelenkov A."/>
            <person name="Mikhaylova Y."/>
            <person name="Yanushevich Y."/>
            <person name="Samoilov A."/>
            <person name="Petrova L."/>
            <person name="Fomina V."/>
            <person name="Gusarov V."/>
            <person name="Zamyatin M."/>
            <person name="Shagin D."/>
        </authorList>
    </citation>
    <scope>NUCLEOTIDE SEQUENCE [LARGE SCALE GENOMIC DNA]</scope>
    <source>
        <strain evidence="2 36">CriePir226</strain>
    </source>
</reference>
<evidence type="ECO:0000313" key="21">
    <source>
        <dbReference type="EMBL" id="VGK67012.1"/>
    </source>
</evidence>
<dbReference type="EMBL" id="WJVL01000014">
    <property type="protein sequence ID" value="MRJ98036.1"/>
    <property type="molecule type" value="Genomic_DNA"/>
</dbReference>
<evidence type="ECO:0000313" key="25">
    <source>
        <dbReference type="Proteomes" id="UP000255239"/>
    </source>
</evidence>
<gene>
    <name evidence="20" type="ORF">BANRA_00265</name>
    <name evidence="9" type="ORF">BL124_00001125</name>
    <name evidence="7" type="ORF">DM078_12085</name>
    <name evidence="8" type="ORF">DW286_02755</name>
    <name evidence="19" type="ORF">E1814_04520</name>
    <name evidence="10" type="ORF">EAO17_21900</name>
    <name evidence="2" type="ORF">GJJ01_19050</name>
    <name evidence="4" type="ORF">GJJ08_018965</name>
    <name evidence="3" type="ORF">GNF00_05320</name>
    <name evidence="5" type="ORF">H3G96_008330</name>
    <name evidence="6" type="ORF">JMZ77_18615</name>
    <name evidence="1" type="ORF">KPZU09_29670</name>
    <name evidence="14" type="ORF">NCTC11679_03952</name>
    <name evidence="13" type="ORF">NCTC8849_01884</name>
    <name evidence="11" type="ORF">NCTC9140_02882</name>
    <name evidence="12" type="ORF">NCTC9637_04801</name>
    <name evidence="18" type="ORF">SAMEA3499874_00139</name>
    <name evidence="15" type="ORF">SAMEA3649591_02300</name>
    <name evidence="16" type="ORF">SAMEA3720909_01312</name>
    <name evidence="17" type="ORF">SAMEA3729652_03939</name>
    <name evidence="21" type="ORF">SAMEA4873632_00131</name>
</gene>
<reference evidence="22 23" key="1">
    <citation type="submission" date="2018-06" db="EMBL/GenBank/DDBJ databases">
        <authorList>
            <consortium name="Pathogen Informatics"/>
            <person name="Doyle S."/>
        </authorList>
    </citation>
    <scope>NUCLEOTIDE SEQUENCE [LARGE SCALE GENOMIC DNA]</scope>
    <source>
        <strain evidence="14 25">NCTC11679</strain>
        <strain evidence="13 22">NCTC8849</strain>
        <strain evidence="11 23">NCTC9140</strain>
        <strain evidence="12 24">NCTC9637</strain>
    </source>
</reference>
<dbReference type="Proteomes" id="UP000275975">
    <property type="component" value="Unassembled WGS sequence"/>
</dbReference>
<evidence type="ECO:0000313" key="8">
    <source>
        <dbReference type="EMBL" id="RDT96524.1"/>
    </source>
</evidence>
<proteinExistence type="predicted"/>
<dbReference type="EMBL" id="UKAW01000001">
    <property type="protein sequence ID" value="SXG08561.1"/>
    <property type="molecule type" value="Genomic_DNA"/>
</dbReference>
<evidence type="ECO:0000313" key="17">
    <source>
        <dbReference type="EMBL" id="SWT19085.1"/>
    </source>
</evidence>
<reference evidence="6 39" key="16">
    <citation type="submission" date="2021-01" db="EMBL/GenBank/DDBJ databases">
        <title>Genome sequencing of apramycin resistant K. pneumoniae.</title>
        <authorList>
            <person name="Chen L."/>
            <person name="Kreiswirth B."/>
        </authorList>
    </citation>
    <scope>NUCLEOTIDE SEQUENCE [LARGE SCALE GENOMIC DNA]</scope>
    <source>
        <strain evidence="6 39">59493</strain>
    </source>
</reference>
<reference evidence="26 27" key="5">
    <citation type="submission" date="2018-08" db="EMBL/GenBank/DDBJ databases">
        <authorList>
            <consortium name="Pathogen Informatics"/>
        </authorList>
    </citation>
    <scope>NUCLEOTIDE SEQUENCE [LARGE SCALE GENOMIC DNA]</scope>
    <source>
        <strain evidence="21 34">5012STDY7626430</strain>
        <strain evidence="18 26">EuSCAPE_AT002</strain>
        <strain evidence="15 28">EuSCAPE_GR003</strain>
        <strain evidence="17 27">EuSCAPE_TR125</strain>
        <strain evidence="16 29">EuSCAPE_UK014</strain>
    </source>
</reference>
<evidence type="ECO:0000313" key="15">
    <source>
        <dbReference type="EMBL" id="SVN64186.1"/>
    </source>
</evidence>
<dbReference type="Proteomes" id="UP000255099">
    <property type="component" value="Unassembled WGS sequence"/>
</dbReference>
<dbReference type="EMBL" id="UGLC01000002">
    <property type="protein sequence ID" value="STT53320.1"/>
    <property type="molecule type" value="Genomic_DNA"/>
</dbReference>
<reference evidence="3 37" key="11">
    <citation type="submission" date="2019-11" db="EMBL/GenBank/DDBJ databases">
        <title>Emergence of a novel subclone of carbapenem-resistant Klebsiella pneumoniae ST11 with enhanced virulence and transmissibility: a molecular epidemiological, clinical, genomic study.</title>
        <authorList>
            <person name="Zhou K."/>
        </authorList>
    </citation>
    <scope>NUCLEOTIDE SEQUENCE [LARGE SCALE GENOMIC DNA]</scope>
    <source>
        <strain evidence="3 37">KP_38044</strain>
    </source>
</reference>
<dbReference type="EMBL" id="UIUC01000007">
    <property type="protein sequence ID" value="SVN64186.1"/>
    <property type="molecule type" value="Genomic_DNA"/>
</dbReference>
<dbReference type="Proteomes" id="UP000255239">
    <property type="component" value="Unassembled WGS sequence"/>
</dbReference>
<reference evidence="8" key="2">
    <citation type="submission" date="2018-07" db="EMBL/GenBank/DDBJ databases">
        <title>Draft genome sequence of Klebsiella pneumoniae K293.</title>
        <authorList>
            <person name="He F."/>
        </authorList>
    </citation>
    <scope>NUCLEOTIDE SEQUENCE</scope>
    <source>
        <strain evidence="8">K293</strain>
    </source>
</reference>
<sequence length="102" mass="11943">MWGGKKDRETTIDRLFFVTRIINVFREAKLKIMTKRTYFMSFCYSLISDDFVMEVIAKSGKNAIIESDYIGFLYVTGNIRSAIYYRAETELIRIAKMKSLIS</sequence>
<evidence type="ECO:0000313" key="39">
    <source>
        <dbReference type="Proteomes" id="UP000595568"/>
    </source>
</evidence>
<dbReference type="Proteomes" id="UP000254657">
    <property type="component" value="Unassembled WGS sequence"/>
</dbReference>
<evidence type="ECO:0000313" key="24">
    <source>
        <dbReference type="Proteomes" id="UP000255099"/>
    </source>
</evidence>
<dbReference type="EMBL" id="BNFF01000001">
    <property type="protein sequence ID" value="GHK53231.1"/>
    <property type="molecule type" value="Genomic_DNA"/>
</dbReference>
<evidence type="ECO:0000313" key="30">
    <source>
        <dbReference type="Proteomes" id="UP000269921"/>
    </source>
</evidence>
<dbReference type="EMBL" id="UWVH01000001">
    <property type="protein sequence ID" value="VCV72456.1"/>
    <property type="molecule type" value="Genomic_DNA"/>
</dbReference>
<evidence type="ECO:0000313" key="28">
    <source>
        <dbReference type="Proteomes" id="UP000258905"/>
    </source>
</evidence>
<dbReference type="Proteomes" id="UP000257587">
    <property type="component" value="Unassembled WGS sequence"/>
</dbReference>
<reference evidence="7" key="3">
    <citation type="submission" date="2018-07" db="EMBL/GenBank/DDBJ databases">
        <authorList>
            <person name="Martins R.C."/>
            <person name="Perdigao-Neto L.V."/>
            <person name="Costa S.F."/>
            <person name="Levin A.S.S."/>
        </authorList>
    </citation>
    <scope>NUCLEOTIDE SEQUENCE</scope>
    <source>
        <strain evidence="7">BC_5001</strain>
    </source>
</reference>
<dbReference type="EMBL" id="UGMG01000001">
    <property type="protein sequence ID" value="STV67223.1"/>
    <property type="molecule type" value="Genomic_DNA"/>
</dbReference>
<evidence type="ECO:0000313" key="13">
    <source>
        <dbReference type="EMBL" id="STT53320.1"/>
    </source>
</evidence>
<evidence type="ECO:0000313" key="37">
    <source>
        <dbReference type="Proteomes" id="UP000485085"/>
    </source>
</evidence>
<name>A0A086IK41_KLEPN</name>
<dbReference type="Proteomes" id="UP000595568">
    <property type="component" value="Chromosome"/>
</dbReference>
<evidence type="ECO:0000313" key="6">
    <source>
        <dbReference type="EMBL" id="QQZ70202.1"/>
    </source>
</evidence>
<accession>A0A0J2GB64</accession>
<evidence type="ECO:0000313" key="10">
    <source>
        <dbReference type="EMBL" id="RRF08657.1"/>
    </source>
</evidence>
<evidence type="ECO:0000313" key="36">
    <source>
        <dbReference type="Proteomes" id="UP000441029"/>
    </source>
</evidence>
<evidence type="ECO:0000313" key="4">
    <source>
        <dbReference type="EMBL" id="QOU50414.1"/>
    </source>
</evidence>
<dbReference type="EMBL" id="CP068602">
    <property type="protein sequence ID" value="QQZ70202.1"/>
    <property type="molecule type" value="Genomic_DNA"/>
</dbReference>
<reference evidence="19 33" key="10">
    <citation type="submission" date="2019-03" db="EMBL/GenBank/DDBJ databases">
        <title>Multidrug-Resistant Klebsiella pneumoniae Clinical Bloodstream Isolates in Shanghai, China.</title>
        <authorList>
            <person name="Wang S."/>
        </authorList>
    </citation>
    <scope>NUCLEOTIDE SEQUENCE [LARGE SCALE GENOMIC DNA]</scope>
    <source>
        <strain evidence="19 33">RJ1071</strain>
    </source>
</reference>
<dbReference type="Proteomes" id="UP000269921">
    <property type="component" value="Unassembled WGS sequence"/>
</dbReference>
<evidence type="ECO:0000313" key="35">
    <source>
        <dbReference type="Proteomes" id="UP000439817"/>
    </source>
</evidence>
<evidence type="ECO:0000313" key="7">
    <source>
        <dbReference type="EMBL" id="RBZ23378.1"/>
    </source>
</evidence>
<accession>A0A086IK41</accession>
<dbReference type="Proteomes" id="UP000254799">
    <property type="component" value="Unassembled WGS sequence"/>
</dbReference>
<dbReference type="Proteomes" id="UP000655094">
    <property type="component" value="Unassembled WGS sequence"/>
</dbReference>
<dbReference type="Proteomes" id="UP000258905">
    <property type="component" value="Unassembled WGS sequence"/>
</dbReference>
<evidence type="ECO:0000313" key="31">
    <source>
        <dbReference type="Proteomes" id="UP000275975"/>
    </source>
</evidence>
<evidence type="ECO:0000313" key="16">
    <source>
        <dbReference type="EMBL" id="SWF70634.1"/>
    </source>
</evidence>
<evidence type="ECO:0000313" key="14">
    <source>
        <dbReference type="EMBL" id="STV67223.1"/>
    </source>
</evidence>
<evidence type="ECO:0000313" key="22">
    <source>
        <dbReference type="Proteomes" id="UP000254799"/>
    </source>
</evidence>
<reference evidence="4 35" key="13">
    <citation type="journal article" date="2020" name="Antibiotics">
        <title>Molecular Typing, Characterization of Antimicrobial Resistance, Virulence Profiling and Analysis of Whole-Genome Sequence of Clinical Klebsiella pneumoniae Isolates.</title>
        <authorList>
            <person name="Shelenkov A."/>
            <person name="Mikhaylova Y."/>
            <person name="Yanushevich Y."/>
            <person name="Samoilov A."/>
            <person name="Petrova L."/>
            <person name="Fomina V."/>
            <person name="Gusarov V."/>
            <person name="Zamyatin M."/>
            <person name="Shagin D."/>
            <person name="Akimkin V."/>
        </authorList>
    </citation>
    <scope>NUCLEOTIDE SEQUENCE [LARGE SCALE GENOMIC DNA]</scope>
    <source>
        <strain evidence="4 35">CriePir120</strain>
    </source>
</reference>
<evidence type="ECO:0000313" key="29">
    <source>
        <dbReference type="Proteomes" id="UP000259364"/>
    </source>
</evidence>
<dbReference type="EMBL" id="UGKQ01000007">
    <property type="protein sequence ID" value="STS81153.1"/>
    <property type="molecule type" value="Genomic_DNA"/>
</dbReference>
<dbReference type="Proteomes" id="UP000532829">
    <property type="component" value="Chromosome"/>
</dbReference>
<dbReference type="EMBL" id="MPYG04000005">
    <property type="protein sequence ID" value="ROH05391.1"/>
    <property type="molecule type" value="Genomic_DNA"/>
</dbReference>
<dbReference type="Proteomes" id="UP000283322">
    <property type="component" value="Unassembled WGS sequence"/>
</dbReference>
<dbReference type="EMBL" id="SMTN01000003">
    <property type="protein sequence ID" value="TDK05640.1"/>
    <property type="molecule type" value="Genomic_DNA"/>
</dbReference>
<dbReference type="EMBL" id="UJHH01000004">
    <property type="protein sequence ID" value="SWF70634.1"/>
    <property type="molecule type" value="Genomic_DNA"/>
</dbReference>
<evidence type="ECO:0000313" key="1">
    <source>
        <dbReference type="EMBL" id="GHK53231.1"/>
    </source>
</evidence>
<evidence type="ECO:0000313" key="19">
    <source>
        <dbReference type="EMBL" id="TDK05640.1"/>
    </source>
</evidence>